<dbReference type="EMBL" id="QGKW02001988">
    <property type="protein sequence ID" value="KAF2552974.1"/>
    <property type="molecule type" value="Genomic_DNA"/>
</dbReference>
<comment type="caution">
    <text evidence="1">The sequence shown here is derived from an EMBL/GenBank/DDBJ whole genome shotgun (WGS) entry which is preliminary data.</text>
</comment>
<name>A0A8S9H7U4_BRACR</name>
<evidence type="ECO:0000313" key="2">
    <source>
        <dbReference type="Proteomes" id="UP000712281"/>
    </source>
</evidence>
<gene>
    <name evidence="1" type="ORF">F2Q68_00034439</name>
</gene>
<organism evidence="1 2">
    <name type="scientific">Brassica cretica</name>
    <name type="common">Mustard</name>
    <dbReference type="NCBI Taxonomy" id="69181"/>
    <lineage>
        <taxon>Eukaryota</taxon>
        <taxon>Viridiplantae</taxon>
        <taxon>Streptophyta</taxon>
        <taxon>Embryophyta</taxon>
        <taxon>Tracheophyta</taxon>
        <taxon>Spermatophyta</taxon>
        <taxon>Magnoliopsida</taxon>
        <taxon>eudicotyledons</taxon>
        <taxon>Gunneridae</taxon>
        <taxon>Pentapetalae</taxon>
        <taxon>rosids</taxon>
        <taxon>malvids</taxon>
        <taxon>Brassicales</taxon>
        <taxon>Brassicaceae</taxon>
        <taxon>Brassiceae</taxon>
        <taxon>Brassica</taxon>
    </lineage>
</organism>
<sequence length="59" mass="6546">MRSLTVVTSESSPTSSFTANLAPKTLKLVVECPRVRCNSQKVFSSYPGFRVHVLHVVRP</sequence>
<dbReference type="AlphaFoldDB" id="A0A8S9H7U4"/>
<dbReference type="Proteomes" id="UP000712281">
    <property type="component" value="Unassembled WGS sequence"/>
</dbReference>
<evidence type="ECO:0000313" key="1">
    <source>
        <dbReference type="EMBL" id="KAF2552974.1"/>
    </source>
</evidence>
<protein>
    <submittedName>
        <fullName evidence="1">Uncharacterized protein</fullName>
    </submittedName>
</protein>
<reference evidence="1" key="1">
    <citation type="submission" date="2019-12" db="EMBL/GenBank/DDBJ databases">
        <title>Genome sequencing and annotation of Brassica cretica.</title>
        <authorList>
            <person name="Studholme D.J."/>
            <person name="Sarris P.F."/>
        </authorList>
    </citation>
    <scope>NUCLEOTIDE SEQUENCE</scope>
    <source>
        <strain evidence="1">PFS-001/15</strain>
        <tissue evidence="1">Leaf</tissue>
    </source>
</reference>
<accession>A0A8S9H7U4</accession>
<proteinExistence type="predicted"/>